<dbReference type="GO" id="GO:0051903">
    <property type="term" value="F:S-(hydroxymethyl)glutathione dehydrogenase [NAD(P)+] activity"/>
    <property type="evidence" value="ECO:0007669"/>
    <property type="project" value="TreeGrafter"/>
</dbReference>
<dbReference type="GO" id="GO:0005829">
    <property type="term" value="C:cytosol"/>
    <property type="evidence" value="ECO:0007669"/>
    <property type="project" value="TreeGrafter"/>
</dbReference>
<keyword evidence="4" id="KW-1185">Reference proteome</keyword>
<dbReference type="Proteomes" id="UP001234989">
    <property type="component" value="Chromosome 10"/>
</dbReference>
<dbReference type="Gene3D" id="3.40.50.720">
    <property type="entry name" value="NAD(P)-binding Rossmann-like Domain"/>
    <property type="match status" value="1"/>
</dbReference>
<dbReference type="EMBL" id="CP133621">
    <property type="protein sequence ID" value="WMV49245.1"/>
    <property type="molecule type" value="Genomic_DNA"/>
</dbReference>
<accession>A0AAF0UNU1</accession>
<dbReference type="SUPFAM" id="SSF51735">
    <property type="entry name" value="NAD(P)-binding Rossmann-fold domains"/>
    <property type="match status" value="1"/>
</dbReference>
<evidence type="ECO:0000256" key="2">
    <source>
        <dbReference type="ARBA" id="ARBA00022833"/>
    </source>
</evidence>
<keyword evidence="1" id="KW-0479">Metal-binding</keyword>
<evidence type="ECO:0000313" key="4">
    <source>
        <dbReference type="Proteomes" id="UP001234989"/>
    </source>
</evidence>
<dbReference type="PANTHER" id="PTHR43880">
    <property type="entry name" value="ALCOHOL DEHYDROGENASE"/>
    <property type="match status" value="1"/>
</dbReference>
<proteinExistence type="predicted"/>
<protein>
    <recommendedName>
        <fullName evidence="5">Alcohol dehydrogenase</fullName>
    </recommendedName>
</protein>
<sequence>MIYASLCATNVLCCNGFPKPLFPRIPGHEGVGLPIEHVPFLCCAFTTGFGATWKDVNIEKGSTVAVLGLGGVGLGVSDYLSTMEAKD</sequence>
<evidence type="ECO:0000256" key="1">
    <source>
        <dbReference type="ARBA" id="ARBA00022723"/>
    </source>
</evidence>
<evidence type="ECO:0000313" key="3">
    <source>
        <dbReference type="EMBL" id="WMV49245.1"/>
    </source>
</evidence>
<dbReference type="GO" id="GO:0046294">
    <property type="term" value="P:formaldehyde catabolic process"/>
    <property type="evidence" value="ECO:0007669"/>
    <property type="project" value="TreeGrafter"/>
</dbReference>
<reference evidence="3" key="1">
    <citation type="submission" date="2023-08" db="EMBL/GenBank/DDBJ databases">
        <title>A de novo genome assembly of Solanum verrucosum Schlechtendal, a Mexican diploid species geographically isolated from the other diploid A-genome species in potato relatives.</title>
        <authorList>
            <person name="Hosaka K."/>
        </authorList>
    </citation>
    <scope>NUCLEOTIDE SEQUENCE</scope>
    <source>
        <tissue evidence="3">Young leaves</tissue>
    </source>
</reference>
<organism evidence="3 4">
    <name type="scientific">Solanum verrucosum</name>
    <dbReference type="NCBI Taxonomy" id="315347"/>
    <lineage>
        <taxon>Eukaryota</taxon>
        <taxon>Viridiplantae</taxon>
        <taxon>Streptophyta</taxon>
        <taxon>Embryophyta</taxon>
        <taxon>Tracheophyta</taxon>
        <taxon>Spermatophyta</taxon>
        <taxon>Magnoliopsida</taxon>
        <taxon>eudicotyledons</taxon>
        <taxon>Gunneridae</taxon>
        <taxon>Pentapetalae</taxon>
        <taxon>asterids</taxon>
        <taxon>lamiids</taxon>
        <taxon>Solanales</taxon>
        <taxon>Solanaceae</taxon>
        <taxon>Solanoideae</taxon>
        <taxon>Solaneae</taxon>
        <taxon>Solanum</taxon>
    </lineage>
</organism>
<dbReference type="InterPro" id="IPR036291">
    <property type="entry name" value="NAD(P)-bd_dom_sf"/>
</dbReference>
<dbReference type="SUPFAM" id="SSF50129">
    <property type="entry name" value="GroES-like"/>
    <property type="match status" value="1"/>
</dbReference>
<dbReference type="GO" id="GO:0008270">
    <property type="term" value="F:zinc ion binding"/>
    <property type="evidence" value="ECO:0007669"/>
    <property type="project" value="TreeGrafter"/>
</dbReference>
<dbReference type="PANTHER" id="PTHR43880:SF45">
    <property type="entry name" value="ALCOHOL DEHYDROGENASE-LIKE"/>
    <property type="match status" value="1"/>
</dbReference>
<gene>
    <name evidence="3" type="ORF">MTR67_042630</name>
</gene>
<dbReference type="AlphaFoldDB" id="A0AAF0UNU1"/>
<dbReference type="InterPro" id="IPR011032">
    <property type="entry name" value="GroES-like_sf"/>
</dbReference>
<keyword evidence="2" id="KW-0862">Zinc</keyword>
<evidence type="ECO:0008006" key="5">
    <source>
        <dbReference type="Google" id="ProtNLM"/>
    </source>
</evidence>
<dbReference type="Gene3D" id="3.90.180.10">
    <property type="entry name" value="Medium-chain alcohol dehydrogenases, catalytic domain"/>
    <property type="match status" value="1"/>
</dbReference>
<name>A0AAF0UNU1_SOLVR</name>